<dbReference type="GO" id="GO:0006412">
    <property type="term" value="P:translation"/>
    <property type="evidence" value="ECO:0007669"/>
    <property type="project" value="UniProtKB-UniRule"/>
</dbReference>
<dbReference type="PANTHER" id="PTHR21349:SF0">
    <property type="entry name" value="LARGE RIBOSOMAL SUBUNIT PROTEIN BL21M"/>
    <property type="match status" value="1"/>
</dbReference>
<accession>A0A0G0C2X6</accession>
<dbReference type="InterPro" id="IPR001787">
    <property type="entry name" value="Ribosomal_bL21"/>
</dbReference>
<comment type="similarity">
    <text evidence="1 4 5">Belongs to the bacterial ribosomal protein bL21 family.</text>
</comment>
<protein>
    <recommendedName>
        <fullName evidence="4">Large ribosomal subunit protein bL21</fullName>
    </recommendedName>
</protein>
<sequence>MDKFAVIRIGGKQYRVSEGEEILVDKLTDLKTLPEVLLIADGEKVEIGKPVLTKSKVTLKVVTEVEKGEKIDIFKYKAKSRERRHVGFRPKYTRLLVQKISN</sequence>
<dbReference type="Pfam" id="PF00829">
    <property type="entry name" value="Ribosomal_L21p"/>
    <property type="match status" value="1"/>
</dbReference>
<dbReference type="Proteomes" id="UP000034778">
    <property type="component" value="Unassembled WGS sequence"/>
</dbReference>
<keyword evidence="4 5" id="KW-0699">rRNA-binding</keyword>
<dbReference type="SUPFAM" id="SSF141091">
    <property type="entry name" value="L21p-like"/>
    <property type="match status" value="1"/>
</dbReference>
<evidence type="ECO:0000256" key="3">
    <source>
        <dbReference type="ARBA" id="ARBA00023274"/>
    </source>
</evidence>
<dbReference type="PANTHER" id="PTHR21349">
    <property type="entry name" value="50S RIBOSOMAL PROTEIN L21"/>
    <property type="match status" value="1"/>
</dbReference>
<evidence type="ECO:0000256" key="1">
    <source>
        <dbReference type="ARBA" id="ARBA00008563"/>
    </source>
</evidence>
<evidence type="ECO:0000313" key="6">
    <source>
        <dbReference type="EMBL" id="KKP45550.1"/>
    </source>
</evidence>
<evidence type="ECO:0000313" key="7">
    <source>
        <dbReference type="Proteomes" id="UP000034778"/>
    </source>
</evidence>
<organism evidence="6 7">
    <name type="scientific">Candidatus Woesebacteria bacterium GW2011_GWB1_33_22</name>
    <dbReference type="NCBI Taxonomy" id="1618566"/>
    <lineage>
        <taxon>Bacteria</taxon>
        <taxon>Candidatus Woeseibacteriota</taxon>
    </lineage>
</organism>
<comment type="subunit">
    <text evidence="4">Part of the 50S ribosomal subunit. Contacts protein L20.</text>
</comment>
<keyword evidence="4 5" id="KW-0694">RNA-binding</keyword>
<comment type="caution">
    <text evidence="6">The sequence shown here is derived from an EMBL/GenBank/DDBJ whole genome shotgun (WGS) entry which is preliminary data.</text>
</comment>
<evidence type="ECO:0000256" key="4">
    <source>
        <dbReference type="HAMAP-Rule" id="MF_01363"/>
    </source>
</evidence>
<proteinExistence type="inferred from homology"/>
<dbReference type="GO" id="GO:0005737">
    <property type="term" value="C:cytoplasm"/>
    <property type="evidence" value="ECO:0007669"/>
    <property type="project" value="UniProtKB-ARBA"/>
</dbReference>
<dbReference type="GO" id="GO:0019843">
    <property type="term" value="F:rRNA binding"/>
    <property type="evidence" value="ECO:0007669"/>
    <property type="project" value="UniProtKB-UniRule"/>
</dbReference>
<comment type="function">
    <text evidence="4 5">This protein binds to 23S rRNA in the presence of protein L20.</text>
</comment>
<dbReference type="EMBL" id="LBOW01000001">
    <property type="protein sequence ID" value="KKP45550.1"/>
    <property type="molecule type" value="Genomic_DNA"/>
</dbReference>
<dbReference type="HAMAP" id="MF_01363">
    <property type="entry name" value="Ribosomal_bL21"/>
    <property type="match status" value="1"/>
</dbReference>
<keyword evidence="3 4" id="KW-0687">Ribonucleoprotein</keyword>
<dbReference type="NCBIfam" id="TIGR00061">
    <property type="entry name" value="L21"/>
    <property type="match status" value="1"/>
</dbReference>
<dbReference type="AlphaFoldDB" id="A0A0G0C2X6"/>
<keyword evidence="2 4" id="KW-0689">Ribosomal protein</keyword>
<dbReference type="InterPro" id="IPR028909">
    <property type="entry name" value="bL21-like"/>
</dbReference>
<evidence type="ECO:0000256" key="2">
    <source>
        <dbReference type="ARBA" id="ARBA00022980"/>
    </source>
</evidence>
<dbReference type="STRING" id="1618566.UR35_C0001G0147"/>
<evidence type="ECO:0000256" key="5">
    <source>
        <dbReference type="RuleBase" id="RU000562"/>
    </source>
</evidence>
<gene>
    <name evidence="4" type="primary">rplU</name>
    <name evidence="6" type="ORF">UR35_C0001G0147</name>
</gene>
<dbReference type="GO" id="GO:0003735">
    <property type="term" value="F:structural constituent of ribosome"/>
    <property type="evidence" value="ECO:0007669"/>
    <property type="project" value="InterPro"/>
</dbReference>
<dbReference type="PATRIC" id="fig|1618566.3.peg.146"/>
<dbReference type="GO" id="GO:0005840">
    <property type="term" value="C:ribosome"/>
    <property type="evidence" value="ECO:0007669"/>
    <property type="project" value="UniProtKB-KW"/>
</dbReference>
<reference evidence="6 7" key="1">
    <citation type="journal article" date="2015" name="Nature">
        <title>rRNA introns, odd ribosomes, and small enigmatic genomes across a large radiation of phyla.</title>
        <authorList>
            <person name="Brown C.T."/>
            <person name="Hug L.A."/>
            <person name="Thomas B.C."/>
            <person name="Sharon I."/>
            <person name="Castelle C.J."/>
            <person name="Singh A."/>
            <person name="Wilkins M.J."/>
            <person name="Williams K.H."/>
            <person name="Banfield J.F."/>
        </authorList>
    </citation>
    <scope>NUCLEOTIDE SEQUENCE [LARGE SCALE GENOMIC DNA]</scope>
</reference>
<dbReference type="GO" id="GO:1990904">
    <property type="term" value="C:ribonucleoprotein complex"/>
    <property type="evidence" value="ECO:0007669"/>
    <property type="project" value="UniProtKB-KW"/>
</dbReference>
<name>A0A0G0C2X6_9BACT</name>
<dbReference type="InterPro" id="IPR036164">
    <property type="entry name" value="bL21-like_sf"/>
</dbReference>